<evidence type="ECO:0000256" key="1">
    <source>
        <dbReference type="SAM" id="MobiDB-lite"/>
    </source>
</evidence>
<sequence length="99" mass="10345">MSIDRTALRGVSALALLLAASACASIEDRELYGYQDPGFGSANRATYAAQVVNPDPVYDEPMESSASRAVDAVDAYRDKTVEEPDTISTTEGVSTGPGA</sequence>
<keyword evidence="2" id="KW-0732">Signal</keyword>
<comment type="caution">
    <text evidence="3">The sequence shown here is derived from an EMBL/GenBank/DDBJ whole genome shotgun (WGS) entry which is preliminary data.</text>
</comment>
<feature type="chain" id="PRO_5032528763" evidence="2">
    <location>
        <begin position="25"/>
        <end position="99"/>
    </location>
</feature>
<dbReference type="Proteomes" id="UP000433104">
    <property type="component" value="Unassembled WGS sequence"/>
</dbReference>
<dbReference type="RefSeq" id="WP_160682334.1">
    <property type="nucleotide sequence ID" value="NZ_WTYW01000001.1"/>
</dbReference>
<evidence type="ECO:0000313" key="4">
    <source>
        <dbReference type="Proteomes" id="UP000433104"/>
    </source>
</evidence>
<gene>
    <name evidence="3" type="ORF">GRI38_08140</name>
</gene>
<accession>A0A844ZFI2</accession>
<feature type="region of interest" description="Disordered" evidence="1">
    <location>
        <begin position="77"/>
        <end position="99"/>
    </location>
</feature>
<dbReference type="OrthoDB" id="7409056at2"/>
<organism evidence="3 4">
    <name type="scientific">Parapontixanthobacter aurantiacus</name>
    <dbReference type="NCBI Taxonomy" id="1463599"/>
    <lineage>
        <taxon>Bacteria</taxon>
        <taxon>Pseudomonadati</taxon>
        <taxon>Pseudomonadota</taxon>
        <taxon>Alphaproteobacteria</taxon>
        <taxon>Sphingomonadales</taxon>
        <taxon>Erythrobacteraceae</taxon>
        <taxon>Parapontixanthobacter</taxon>
    </lineage>
</organism>
<feature type="signal peptide" evidence="2">
    <location>
        <begin position="1"/>
        <end position="24"/>
    </location>
</feature>
<keyword evidence="4" id="KW-1185">Reference proteome</keyword>
<proteinExistence type="predicted"/>
<dbReference type="EMBL" id="WTYW01000001">
    <property type="protein sequence ID" value="MXO86002.1"/>
    <property type="molecule type" value="Genomic_DNA"/>
</dbReference>
<name>A0A844ZFI2_9SPHN</name>
<protein>
    <submittedName>
        <fullName evidence="3">Uncharacterized protein</fullName>
    </submittedName>
</protein>
<dbReference type="AlphaFoldDB" id="A0A844ZFI2"/>
<dbReference type="PROSITE" id="PS51257">
    <property type="entry name" value="PROKAR_LIPOPROTEIN"/>
    <property type="match status" value="1"/>
</dbReference>
<evidence type="ECO:0000313" key="3">
    <source>
        <dbReference type="EMBL" id="MXO86002.1"/>
    </source>
</evidence>
<evidence type="ECO:0000256" key="2">
    <source>
        <dbReference type="SAM" id="SignalP"/>
    </source>
</evidence>
<reference evidence="3 4" key="1">
    <citation type="submission" date="2019-12" db="EMBL/GenBank/DDBJ databases">
        <title>Genomic-based taxomic classification of the family Erythrobacteraceae.</title>
        <authorList>
            <person name="Xu L."/>
        </authorList>
    </citation>
    <scope>NUCLEOTIDE SEQUENCE [LARGE SCALE GENOMIC DNA]</scope>
    <source>
        <strain evidence="3 4">MCCC 1A09962</strain>
    </source>
</reference>